<keyword evidence="1" id="KW-0472">Membrane</keyword>
<dbReference type="Proteomes" id="UP000199017">
    <property type="component" value="Unassembled WGS sequence"/>
</dbReference>
<feature type="transmembrane region" description="Helical" evidence="1">
    <location>
        <begin position="63"/>
        <end position="86"/>
    </location>
</feature>
<dbReference type="RefSeq" id="WP_091585966.1">
    <property type="nucleotide sequence ID" value="NZ_FNDU01000008.1"/>
</dbReference>
<evidence type="ECO:0000256" key="1">
    <source>
        <dbReference type="SAM" id="Phobius"/>
    </source>
</evidence>
<keyword evidence="1" id="KW-1133">Transmembrane helix</keyword>
<sequence>MSLKNMLLRIRSNFLYIPSLYGLAALLLAIASIEIDTHIMSVEYLHRFIPDSLFMDIDLAQNILGSISAALLTMTTITLSTILIVLTF</sequence>
<feature type="transmembrane region" description="Helical" evidence="1">
    <location>
        <begin position="12"/>
        <end position="33"/>
    </location>
</feature>
<dbReference type="AlphaFoldDB" id="A0A1G8L0C3"/>
<dbReference type="InterPro" id="IPR018723">
    <property type="entry name" value="DUF2254_membrane"/>
</dbReference>
<organism evidence="2 3">
    <name type="scientific">Alteribacillus bidgolensis</name>
    <dbReference type="NCBI Taxonomy" id="930129"/>
    <lineage>
        <taxon>Bacteria</taxon>
        <taxon>Bacillati</taxon>
        <taxon>Bacillota</taxon>
        <taxon>Bacilli</taxon>
        <taxon>Bacillales</taxon>
        <taxon>Bacillaceae</taxon>
        <taxon>Alteribacillus</taxon>
    </lineage>
</organism>
<protein>
    <submittedName>
        <fullName evidence="2">Predicted membrane protein</fullName>
    </submittedName>
</protein>
<dbReference type="OrthoDB" id="2955631at2"/>
<evidence type="ECO:0000313" key="3">
    <source>
        <dbReference type="Proteomes" id="UP000199017"/>
    </source>
</evidence>
<keyword evidence="3" id="KW-1185">Reference proteome</keyword>
<keyword evidence="1" id="KW-0812">Transmembrane</keyword>
<dbReference type="STRING" id="930129.SAMN05216352_10898"/>
<evidence type="ECO:0000313" key="2">
    <source>
        <dbReference type="EMBL" id="SDI49175.1"/>
    </source>
</evidence>
<name>A0A1G8L0C3_9BACI</name>
<dbReference type="Pfam" id="PF10011">
    <property type="entry name" value="DUF2254"/>
    <property type="match status" value="1"/>
</dbReference>
<reference evidence="2 3" key="1">
    <citation type="submission" date="2016-10" db="EMBL/GenBank/DDBJ databases">
        <authorList>
            <person name="de Groot N.N."/>
        </authorList>
    </citation>
    <scope>NUCLEOTIDE SEQUENCE [LARGE SCALE GENOMIC DNA]</scope>
    <source>
        <strain evidence="3">P4B,CCM 7963,CECT 7998,DSM 25260,IBRC-M 10614,KCTC 13821</strain>
    </source>
</reference>
<accession>A0A1G8L0C3</accession>
<proteinExistence type="predicted"/>
<dbReference type="EMBL" id="FNDU01000008">
    <property type="protein sequence ID" value="SDI49175.1"/>
    <property type="molecule type" value="Genomic_DNA"/>
</dbReference>
<gene>
    <name evidence="2" type="ORF">SAMN05216352_10898</name>
</gene>